<evidence type="ECO:0000313" key="3">
    <source>
        <dbReference type="Proteomes" id="UP001142489"/>
    </source>
</evidence>
<dbReference type="OrthoDB" id="3214149at2759"/>
<organism evidence="2 3">
    <name type="scientific">Phrynocephalus forsythii</name>
    <dbReference type="NCBI Taxonomy" id="171643"/>
    <lineage>
        <taxon>Eukaryota</taxon>
        <taxon>Metazoa</taxon>
        <taxon>Chordata</taxon>
        <taxon>Craniata</taxon>
        <taxon>Vertebrata</taxon>
        <taxon>Euteleostomi</taxon>
        <taxon>Lepidosauria</taxon>
        <taxon>Squamata</taxon>
        <taxon>Bifurcata</taxon>
        <taxon>Unidentata</taxon>
        <taxon>Episquamata</taxon>
        <taxon>Toxicofera</taxon>
        <taxon>Iguania</taxon>
        <taxon>Acrodonta</taxon>
        <taxon>Agamidae</taxon>
        <taxon>Agaminae</taxon>
        <taxon>Phrynocephalus</taxon>
    </lineage>
</organism>
<feature type="region of interest" description="Disordered" evidence="1">
    <location>
        <begin position="1"/>
        <end position="51"/>
    </location>
</feature>
<dbReference type="Proteomes" id="UP001142489">
    <property type="component" value="Unassembled WGS sequence"/>
</dbReference>
<feature type="non-terminal residue" evidence="2">
    <location>
        <position position="149"/>
    </location>
</feature>
<accession>A0A9Q1B8A1</accession>
<comment type="caution">
    <text evidence="2">The sequence shown here is derived from an EMBL/GenBank/DDBJ whole genome shotgun (WGS) entry which is preliminary data.</text>
</comment>
<dbReference type="AlphaFoldDB" id="A0A9Q1B8A1"/>
<evidence type="ECO:0000256" key="1">
    <source>
        <dbReference type="SAM" id="MobiDB-lite"/>
    </source>
</evidence>
<dbReference type="EMBL" id="JAPFRF010000001">
    <property type="protein sequence ID" value="KAJ7345903.1"/>
    <property type="molecule type" value="Genomic_DNA"/>
</dbReference>
<name>A0A9Q1B8A1_9SAUR</name>
<gene>
    <name evidence="2" type="ORF">JRQ81_001853</name>
</gene>
<reference evidence="2" key="1">
    <citation type="journal article" date="2023" name="DNA Res.">
        <title>Chromosome-level genome assembly of Phrynocephalus forsythii using third-generation DNA sequencing and Hi-C analysis.</title>
        <authorList>
            <person name="Qi Y."/>
            <person name="Zhao W."/>
            <person name="Zhao Y."/>
            <person name="Niu C."/>
            <person name="Cao S."/>
            <person name="Zhang Y."/>
        </authorList>
    </citation>
    <scope>NUCLEOTIDE SEQUENCE</scope>
    <source>
        <tissue evidence="2">Muscle</tissue>
    </source>
</reference>
<sequence length="149" mass="15590">PAASAVSRRAGKRRTKGREEQLKASVFLSPHSTPTNVPEDGEPMSPSRCRRSAIGPVKTSLLDWEAGICTSKMETSTSATAGKKEGKNTILEGNAFNETGKKPVPLAAAAAAAAVVTQGGTEHVFPFEQLALLQRGLETGDNADANSDE</sequence>
<proteinExistence type="predicted"/>
<evidence type="ECO:0000313" key="2">
    <source>
        <dbReference type="EMBL" id="KAJ7345903.1"/>
    </source>
</evidence>
<protein>
    <submittedName>
        <fullName evidence="2">Uncharacterized protein</fullName>
    </submittedName>
</protein>
<keyword evidence="3" id="KW-1185">Reference proteome</keyword>